<dbReference type="PANTHER" id="PTHR43555:SF1">
    <property type="entry name" value="PHOSPHORIBOSYLFORMYLGLYCINAMIDINE SYNTHASE SUBUNIT PURL"/>
    <property type="match status" value="1"/>
</dbReference>
<comment type="caution">
    <text evidence="2">The sequence shown here is derived from an EMBL/GenBank/DDBJ whole genome shotgun (WGS) entry which is preliminary data.</text>
</comment>
<dbReference type="GO" id="GO:0006189">
    <property type="term" value="P:'de novo' IMP biosynthetic process"/>
    <property type="evidence" value="ECO:0007669"/>
    <property type="project" value="InterPro"/>
</dbReference>
<evidence type="ECO:0000313" key="2">
    <source>
        <dbReference type="EMBL" id="EQD37492.1"/>
    </source>
</evidence>
<feature type="non-terminal residue" evidence="2">
    <location>
        <position position="1"/>
    </location>
</feature>
<dbReference type="SUPFAM" id="SSF55326">
    <property type="entry name" value="PurM N-terminal domain-like"/>
    <property type="match status" value="1"/>
</dbReference>
<protein>
    <submittedName>
        <fullName evidence="2">Phosphoribosylformylglycinamidine synthase II</fullName>
    </submittedName>
</protein>
<dbReference type="GO" id="GO:0004642">
    <property type="term" value="F:phosphoribosylformylglycinamidine synthase activity"/>
    <property type="evidence" value="ECO:0007669"/>
    <property type="project" value="InterPro"/>
</dbReference>
<dbReference type="CDD" id="cd02204">
    <property type="entry name" value="PurL_repeat2"/>
    <property type="match status" value="1"/>
</dbReference>
<dbReference type="Gene3D" id="3.90.650.10">
    <property type="entry name" value="PurM-like C-terminal domain"/>
    <property type="match status" value="1"/>
</dbReference>
<reference evidence="2" key="2">
    <citation type="journal article" date="2014" name="ISME J.">
        <title>Microbial stratification in low pH oxic and suboxic macroscopic growths along an acid mine drainage.</title>
        <authorList>
            <person name="Mendez-Garcia C."/>
            <person name="Mesa V."/>
            <person name="Sprenger R.R."/>
            <person name="Richter M."/>
            <person name="Diez M.S."/>
            <person name="Solano J."/>
            <person name="Bargiela R."/>
            <person name="Golyshina O.V."/>
            <person name="Manteca A."/>
            <person name="Ramos J.L."/>
            <person name="Gallego J.R."/>
            <person name="Llorente I."/>
            <person name="Martins Dos Santos V.A."/>
            <person name="Jensen O.N."/>
            <person name="Pelaez A.I."/>
            <person name="Sanchez J."/>
            <person name="Ferrer M."/>
        </authorList>
    </citation>
    <scope>NUCLEOTIDE SEQUENCE</scope>
</reference>
<dbReference type="PANTHER" id="PTHR43555">
    <property type="entry name" value="PHOSPHORIBOSYLFORMYLGLYCINAMIDINE SYNTHASE SUBUNIT PURL"/>
    <property type="match status" value="1"/>
</dbReference>
<dbReference type="InterPro" id="IPR010074">
    <property type="entry name" value="PRibForGlyAmidine_synth_PurL"/>
</dbReference>
<proteinExistence type="predicted"/>
<gene>
    <name evidence="2" type="ORF">B1B_16141</name>
</gene>
<name>T0YZX1_9ZZZZ</name>
<sequence length="249" mass="27131">STIQPKEPTDLNAFAIEMLADFNVCSRELVVRTYDFTVRGSTMVGPLAGFIDAETHSDAAIIKPLEESYRGLVLTSDSRPIMVAGDPYRGTLNTLSEAFRNVLVSGGNPHSVVDSMNFGNPEEPEQLAKFVESLRAIRDFCLKFSLPVVSGNVSLYNQNVAGNIKPSPVIFMTGIIDDIRRRIPSYFTGEGNSIYLLGNEDGDLSGSCMLHHLGYKESGAPYVDLDELAGIKKGMDALLRNNIVLAAHD</sequence>
<dbReference type="EMBL" id="AUZY01010730">
    <property type="protein sequence ID" value="EQD37492.1"/>
    <property type="molecule type" value="Genomic_DNA"/>
</dbReference>
<evidence type="ECO:0000259" key="1">
    <source>
        <dbReference type="Pfam" id="PF00586"/>
    </source>
</evidence>
<feature type="domain" description="PurM-like N-terminal" evidence="1">
    <location>
        <begin position="57"/>
        <end position="176"/>
    </location>
</feature>
<accession>T0YZX1</accession>
<dbReference type="Pfam" id="PF00586">
    <property type="entry name" value="AIRS"/>
    <property type="match status" value="1"/>
</dbReference>
<dbReference type="Gene3D" id="3.30.1330.10">
    <property type="entry name" value="PurM-like, N-terminal domain"/>
    <property type="match status" value="1"/>
</dbReference>
<reference evidence="2" key="1">
    <citation type="submission" date="2013-08" db="EMBL/GenBank/DDBJ databases">
        <authorList>
            <person name="Mendez C."/>
            <person name="Richter M."/>
            <person name="Ferrer M."/>
            <person name="Sanchez J."/>
        </authorList>
    </citation>
    <scope>NUCLEOTIDE SEQUENCE</scope>
</reference>
<dbReference type="InterPro" id="IPR016188">
    <property type="entry name" value="PurM-like_N"/>
</dbReference>
<feature type="non-terminal residue" evidence="2">
    <location>
        <position position="249"/>
    </location>
</feature>
<dbReference type="InterPro" id="IPR036921">
    <property type="entry name" value="PurM-like_N_sf"/>
</dbReference>
<dbReference type="InterPro" id="IPR036676">
    <property type="entry name" value="PurM-like_C_sf"/>
</dbReference>
<dbReference type="AlphaFoldDB" id="T0YZX1"/>
<organism evidence="2">
    <name type="scientific">mine drainage metagenome</name>
    <dbReference type="NCBI Taxonomy" id="410659"/>
    <lineage>
        <taxon>unclassified sequences</taxon>
        <taxon>metagenomes</taxon>
        <taxon>ecological metagenomes</taxon>
    </lineage>
</organism>